<feature type="zinc finger region" description="C3H1-type" evidence="5">
    <location>
        <begin position="245"/>
        <end position="272"/>
    </location>
</feature>
<evidence type="ECO:0000313" key="8">
    <source>
        <dbReference type="Proteomes" id="UP001642483"/>
    </source>
</evidence>
<feature type="zinc finger region" description="C3H1-type" evidence="5">
    <location>
        <begin position="29"/>
        <end position="56"/>
    </location>
</feature>
<dbReference type="EMBL" id="CAWYQH010000098">
    <property type="protein sequence ID" value="CAK8684889.1"/>
    <property type="molecule type" value="Genomic_DNA"/>
</dbReference>
<dbReference type="InterPro" id="IPR036855">
    <property type="entry name" value="Znf_CCCH_sf"/>
</dbReference>
<evidence type="ECO:0000256" key="5">
    <source>
        <dbReference type="PROSITE-ProRule" id="PRU00723"/>
    </source>
</evidence>
<reference evidence="7 8" key="1">
    <citation type="submission" date="2024-02" db="EMBL/GenBank/DDBJ databases">
        <authorList>
            <person name="Daric V."/>
            <person name="Darras S."/>
        </authorList>
    </citation>
    <scope>NUCLEOTIDE SEQUENCE [LARGE SCALE GENOMIC DNA]</scope>
</reference>
<keyword evidence="8" id="KW-1185">Reference proteome</keyword>
<feature type="domain" description="C3H1-type" evidence="6">
    <location>
        <begin position="245"/>
        <end position="272"/>
    </location>
</feature>
<feature type="zinc finger region" description="C3H1-type" evidence="5">
    <location>
        <begin position="139"/>
        <end position="167"/>
    </location>
</feature>
<dbReference type="InterPro" id="IPR000571">
    <property type="entry name" value="Znf_CCCH"/>
</dbReference>
<dbReference type="PANTHER" id="PTHR12547:SF174">
    <property type="entry name" value="MRNA DECAY ACTIVATOR PROTEIN ZFP36L2"/>
    <property type="match status" value="1"/>
</dbReference>
<name>A0ABP0G254_CLALP</name>
<evidence type="ECO:0000256" key="2">
    <source>
        <dbReference type="ARBA" id="ARBA00022737"/>
    </source>
</evidence>
<keyword evidence="3 5" id="KW-0863">Zinc-finger</keyword>
<feature type="domain" description="C3H1-type" evidence="6">
    <location>
        <begin position="173"/>
        <end position="201"/>
    </location>
</feature>
<accession>A0ABP0G254</accession>
<feature type="domain" description="C3H1-type" evidence="6">
    <location>
        <begin position="206"/>
        <end position="234"/>
    </location>
</feature>
<feature type="domain" description="C3H1-type" evidence="6">
    <location>
        <begin position="29"/>
        <end position="56"/>
    </location>
</feature>
<dbReference type="PROSITE" id="PS50103">
    <property type="entry name" value="ZF_C3H1"/>
    <property type="match status" value="5"/>
</dbReference>
<organism evidence="7 8">
    <name type="scientific">Clavelina lepadiformis</name>
    <name type="common">Light-bulb sea squirt</name>
    <name type="synonym">Ascidia lepadiformis</name>
    <dbReference type="NCBI Taxonomy" id="159417"/>
    <lineage>
        <taxon>Eukaryota</taxon>
        <taxon>Metazoa</taxon>
        <taxon>Chordata</taxon>
        <taxon>Tunicata</taxon>
        <taxon>Ascidiacea</taxon>
        <taxon>Aplousobranchia</taxon>
        <taxon>Clavelinidae</taxon>
        <taxon>Clavelina</taxon>
    </lineage>
</organism>
<dbReference type="InterPro" id="IPR045877">
    <property type="entry name" value="ZFP36-like"/>
</dbReference>
<evidence type="ECO:0000256" key="4">
    <source>
        <dbReference type="ARBA" id="ARBA00022833"/>
    </source>
</evidence>
<evidence type="ECO:0000259" key="6">
    <source>
        <dbReference type="PROSITE" id="PS50103"/>
    </source>
</evidence>
<keyword evidence="4 5" id="KW-0862">Zinc</keyword>
<comment type="caution">
    <text evidence="7">The sequence shown here is derived from an EMBL/GenBank/DDBJ whole genome shotgun (WGS) entry which is preliminary data.</text>
</comment>
<feature type="zinc finger region" description="C3H1-type" evidence="5">
    <location>
        <begin position="206"/>
        <end position="234"/>
    </location>
</feature>
<dbReference type="Gene3D" id="4.10.1000.10">
    <property type="entry name" value="Zinc finger, CCCH-type"/>
    <property type="match status" value="4"/>
</dbReference>
<dbReference type="Proteomes" id="UP001642483">
    <property type="component" value="Unassembled WGS sequence"/>
</dbReference>
<feature type="zinc finger region" description="C3H1-type" evidence="5">
    <location>
        <begin position="173"/>
        <end position="201"/>
    </location>
</feature>
<dbReference type="PANTHER" id="PTHR12547">
    <property type="entry name" value="CCCH ZINC FINGER/TIS11-RELATED"/>
    <property type="match status" value="1"/>
</dbReference>
<evidence type="ECO:0000313" key="7">
    <source>
        <dbReference type="EMBL" id="CAK8684889.1"/>
    </source>
</evidence>
<sequence length="283" mass="32444">MESRRSEFQDFPVTSFERTHTYSSGCKVKKNKLCPKYHDEGLCELGPNCNLIHEEKHNYVSTLDPTVPEFLPRATQKSFMPSENFNHHWDDTLSCDETDLALPTSLSKSWILIGSCNFGSECYIVYSNNGRRPSASVLNFKTKPCTNMYAFGKCPYGDKCTFYHNKEEKNFPFYKNRLCKNLTSNGNCNLRYKCVFAHSADELSMKFKTKFCKDLLITGKCSYGPQCNFAHNLFEKRKDYSTVFKFKTQICEGWINGNCPRGSICTLAHGPSELQAPKYLSQP</sequence>
<evidence type="ECO:0000256" key="3">
    <source>
        <dbReference type="ARBA" id="ARBA00022771"/>
    </source>
</evidence>
<keyword evidence="1 5" id="KW-0479">Metal-binding</keyword>
<dbReference type="Pfam" id="PF00642">
    <property type="entry name" value="zf-CCCH"/>
    <property type="match status" value="2"/>
</dbReference>
<evidence type="ECO:0000256" key="1">
    <source>
        <dbReference type="ARBA" id="ARBA00022723"/>
    </source>
</evidence>
<dbReference type="SMART" id="SM00356">
    <property type="entry name" value="ZnF_C3H1"/>
    <property type="match status" value="5"/>
</dbReference>
<proteinExistence type="predicted"/>
<gene>
    <name evidence="7" type="ORF">CVLEPA_LOCUS15993</name>
</gene>
<dbReference type="SUPFAM" id="SSF90229">
    <property type="entry name" value="CCCH zinc finger"/>
    <property type="match status" value="4"/>
</dbReference>
<feature type="domain" description="C3H1-type" evidence="6">
    <location>
        <begin position="139"/>
        <end position="167"/>
    </location>
</feature>
<protein>
    <recommendedName>
        <fullName evidence="6">C3H1-type domain-containing protein</fullName>
    </recommendedName>
</protein>
<keyword evidence="2" id="KW-0677">Repeat</keyword>